<name>A0ABY8NEP3_9GAMM</name>
<dbReference type="InterPro" id="IPR052698">
    <property type="entry name" value="MoCofactor_Util/Proc"/>
</dbReference>
<organism evidence="3 4">
    <name type="scientific">Microbulbifer bruguierae</name>
    <dbReference type="NCBI Taxonomy" id="3029061"/>
    <lineage>
        <taxon>Bacteria</taxon>
        <taxon>Pseudomonadati</taxon>
        <taxon>Pseudomonadota</taxon>
        <taxon>Gammaproteobacteria</taxon>
        <taxon>Cellvibrionales</taxon>
        <taxon>Microbulbiferaceae</taxon>
        <taxon>Microbulbifer</taxon>
    </lineage>
</organism>
<dbReference type="InterPro" id="IPR003777">
    <property type="entry name" value="XdhC_CoxI"/>
</dbReference>
<dbReference type="InterPro" id="IPR027051">
    <property type="entry name" value="XdhC_Rossmann_dom"/>
</dbReference>
<gene>
    <name evidence="3" type="ORF">PVT68_01015</name>
</gene>
<feature type="domain" description="XdhC- CoxI" evidence="1">
    <location>
        <begin position="19"/>
        <end position="81"/>
    </location>
</feature>
<dbReference type="Proteomes" id="UP001236500">
    <property type="component" value="Chromosome"/>
</dbReference>
<feature type="domain" description="XdhC Rossmann" evidence="2">
    <location>
        <begin position="182"/>
        <end position="322"/>
    </location>
</feature>
<evidence type="ECO:0000313" key="4">
    <source>
        <dbReference type="Proteomes" id="UP001236500"/>
    </source>
</evidence>
<accession>A0ABY8NEP3</accession>
<dbReference type="Pfam" id="PF02625">
    <property type="entry name" value="XdhC_CoxI"/>
    <property type="match status" value="1"/>
</dbReference>
<keyword evidence="4" id="KW-1185">Reference proteome</keyword>
<dbReference type="PANTHER" id="PTHR30388:SF4">
    <property type="entry name" value="MOLYBDENUM COFACTOR INSERTION CHAPERONE PAOD"/>
    <property type="match status" value="1"/>
</dbReference>
<sequence length="341" mass="37154">MSNHLISLLKTWYPLRDSCDWVLGTVFRTAGPCYRKAGAMMLFSSGGHQLGMLSGGCLESDIHRQARRVMHSGRAVTLTYDGSDEDDLSFQLGIGCGGTVDILLQPLHRANRYLELDRIHFALQGFRSGYYYQYIPDNCGTTRARFMDSDPVRGDSFRVRAQLVEEGESLWLCTGVTPPPHLLIVGGGIDARPLAAIGHELGWRISVWDPRPANARREYFPGADDLLNMPVEQLTAFACSHNVTAAVLMSHSIGLDAAALSALYNESLHYLALLGPRNRRERVIVEAGIDLQTCSLQIAGPAGLEIGADLPETIALSILAECQAALNQGSGRSISGILNCE</sequence>
<dbReference type="RefSeq" id="WP_280320714.1">
    <property type="nucleotide sequence ID" value="NZ_CP118605.1"/>
</dbReference>
<dbReference type="PANTHER" id="PTHR30388">
    <property type="entry name" value="ALDEHYDE OXIDOREDUCTASE MOLYBDENUM COFACTOR ASSEMBLY PROTEIN"/>
    <property type="match status" value="1"/>
</dbReference>
<protein>
    <submittedName>
        <fullName evidence="3">XdhC family protein</fullName>
    </submittedName>
</protein>
<proteinExistence type="predicted"/>
<reference evidence="3 4" key="1">
    <citation type="submission" date="2023-02" db="EMBL/GenBank/DDBJ databases">
        <title>Description and genomic characterization of Microbulbifer bruguierae sp. nov., isolated from the sediment of mangrove plant Bruguiera sexangula.</title>
        <authorList>
            <person name="Long M."/>
        </authorList>
    </citation>
    <scope>NUCLEOTIDE SEQUENCE [LARGE SCALE GENOMIC DNA]</scope>
    <source>
        <strain evidence="3 4">H12</strain>
    </source>
</reference>
<dbReference type="Gene3D" id="3.40.50.720">
    <property type="entry name" value="NAD(P)-binding Rossmann-like Domain"/>
    <property type="match status" value="1"/>
</dbReference>
<dbReference type="EMBL" id="CP118605">
    <property type="protein sequence ID" value="WGL16894.1"/>
    <property type="molecule type" value="Genomic_DNA"/>
</dbReference>
<evidence type="ECO:0000313" key="3">
    <source>
        <dbReference type="EMBL" id="WGL16894.1"/>
    </source>
</evidence>
<dbReference type="Pfam" id="PF13478">
    <property type="entry name" value="XdhC_C"/>
    <property type="match status" value="1"/>
</dbReference>
<evidence type="ECO:0000259" key="1">
    <source>
        <dbReference type="Pfam" id="PF02625"/>
    </source>
</evidence>
<evidence type="ECO:0000259" key="2">
    <source>
        <dbReference type="Pfam" id="PF13478"/>
    </source>
</evidence>